<accession>E6MYV8</accession>
<evidence type="ECO:0000313" key="2">
    <source>
        <dbReference type="EMBL" id="EFV63259.1"/>
    </source>
</evidence>
<dbReference type="Proteomes" id="UP000032707">
    <property type="component" value="Unassembled WGS sequence"/>
</dbReference>
<dbReference type="PATRIC" id="fig|909420.3.peg.1630"/>
<gene>
    <name evidence="2" type="ORF">NMH_1957</name>
</gene>
<name>E6MYV8_NEIMH</name>
<dbReference type="KEGG" id="nmh:NMBH4476_1188"/>
<evidence type="ECO:0000313" key="3">
    <source>
        <dbReference type="Proteomes" id="UP000032707"/>
    </source>
</evidence>
<evidence type="ECO:0000256" key="1">
    <source>
        <dbReference type="SAM" id="Phobius"/>
    </source>
</evidence>
<dbReference type="Pfam" id="PF06252">
    <property type="entry name" value="GemA"/>
    <property type="match status" value="1"/>
</dbReference>
<feature type="transmembrane region" description="Helical" evidence="1">
    <location>
        <begin position="16"/>
        <end position="37"/>
    </location>
</feature>
<dbReference type="InterPro" id="IPR009363">
    <property type="entry name" value="Phage_Mu_Gp16"/>
</dbReference>
<proteinExistence type="predicted"/>
<keyword evidence="1" id="KW-0472">Membrane</keyword>
<dbReference type="AlphaFoldDB" id="E6MYV8"/>
<sequence length="182" mass="20459">MSFGIFARRGEKYSCFFMSVRFAKNIGLILYIVFYGFEMRRALIAKIKIAQKELGLDDGTYRAVLERVTGKRSCADMDVSELESVVADMRSHGFKPKAKGNPHGKPHLRRTSSAAMLDKVEALLTVGGKHWNYAHAMARRMFGKDKVEYLDDTQLHKLVAALQIAENRKTEKAGGDDGVRKS</sequence>
<reference evidence="2 3" key="1">
    <citation type="journal article" date="2011" name="J. Bacteriol.">
        <title>Genome sequence of Neisseria meningitidis serogroup B strain H44/76.</title>
        <authorList>
            <person name="Piet J.R."/>
            <person name="Huis In 't Veld R.A."/>
            <person name="van Schaik B.D."/>
            <person name="van Kampen A.H."/>
            <person name="Baas F."/>
            <person name="van de Beek D."/>
            <person name="Pannekoek Y."/>
            <person name="van der Ende A."/>
        </authorList>
    </citation>
    <scope>NUCLEOTIDE SEQUENCE [LARGE SCALE GENOMIC DNA]</scope>
    <source>
        <strain evidence="2 3">H44/76</strain>
    </source>
</reference>
<keyword evidence="1" id="KW-1133">Transmembrane helix</keyword>
<keyword evidence="1" id="KW-0812">Transmembrane</keyword>
<protein>
    <submittedName>
        <fullName evidence="2">Uncharacterized protein</fullName>
    </submittedName>
</protein>
<organism evidence="2 3">
    <name type="scientific">Neisseria meningitidis serogroup B / serotype 15 (strain H44/76)</name>
    <dbReference type="NCBI Taxonomy" id="909420"/>
    <lineage>
        <taxon>Bacteria</taxon>
        <taxon>Pseudomonadati</taxon>
        <taxon>Pseudomonadota</taxon>
        <taxon>Betaproteobacteria</taxon>
        <taxon>Neisseriales</taxon>
        <taxon>Neisseriaceae</taxon>
        <taxon>Neisseria</taxon>
    </lineage>
</organism>
<dbReference type="EMBL" id="AEQZ01000039">
    <property type="protein sequence ID" value="EFV63259.1"/>
    <property type="molecule type" value="Genomic_DNA"/>
</dbReference>
<comment type="caution">
    <text evidence="2">The sequence shown here is derived from an EMBL/GenBank/DDBJ whole genome shotgun (WGS) entry which is preliminary data.</text>
</comment>